<dbReference type="GeneID" id="103332027"/>
<keyword evidence="6" id="KW-1133">Transmembrane helix</keyword>
<keyword evidence="4" id="KW-0732">Signal</keyword>
<protein>
    <submittedName>
        <fullName evidence="12">LRR receptor-like serine/threonine-protein kinase ERL1</fullName>
    </submittedName>
</protein>
<dbReference type="SUPFAM" id="SSF52058">
    <property type="entry name" value="L domain-like"/>
    <property type="match status" value="1"/>
</dbReference>
<organism evidence="11 12">
    <name type="scientific">Prunus mume</name>
    <name type="common">Japanese apricot</name>
    <name type="synonym">Armeniaca mume</name>
    <dbReference type="NCBI Taxonomy" id="102107"/>
    <lineage>
        <taxon>Eukaryota</taxon>
        <taxon>Viridiplantae</taxon>
        <taxon>Streptophyta</taxon>
        <taxon>Embryophyta</taxon>
        <taxon>Tracheophyta</taxon>
        <taxon>Spermatophyta</taxon>
        <taxon>Magnoliopsida</taxon>
        <taxon>eudicotyledons</taxon>
        <taxon>Gunneridae</taxon>
        <taxon>Pentapetalae</taxon>
        <taxon>rosids</taxon>
        <taxon>fabids</taxon>
        <taxon>Rosales</taxon>
        <taxon>Rosaceae</taxon>
        <taxon>Amygdaloideae</taxon>
        <taxon>Amygdaleae</taxon>
        <taxon>Prunus</taxon>
    </lineage>
</organism>
<evidence type="ECO:0000256" key="8">
    <source>
        <dbReference type="ARBA" id="ARBA00023170"/>
    </source>
</evidence>
<evidence type="ECO:0000259" key="10">
    <source>
        <dbReference type="Pfam" id="PF08263"/>
    </source>
</evidence>
<evidence type="ECO:0000256" key="4">
    <source>
        <dbReference type="ARBA" id="ARBA00022729"/>
    </source>
</evidence>
<evidence type="ECO:0000256" key="1">
    <source>
        <dbReference type="ARBA" id="ARBA00004479"/>
    </source>
</evidence>
<evidence type="ECO:0000256" key="5">
    <source>
        <dbReference type="ARBA" id="ARBA00022737"/>
    </source>
</evidence>
<name>A0ABM0P176_PRUMU</name>
<evidence type="ECO:0000256" key="2">
    <source>
        <dbReference type="ARBA" id="ARBA00022614"/>
    </source>
</evidence>
<keyword evidence="9" id="KW-0325">Glycoprotein</keyword>
<feature type="domain" description="Leucine-rich repeat-containing N-terminal plant-type" evidence="10">
    <location>
        <begin position="2"/>
        <end position="39"/>
    </location>
</feature>
<keyword evidence="3" id="KW-0812">Transmembrane</keyword>
<keyword evidence="8" id="KW-0675">Receptor</keyword>
<evidence type="ECO:0000256" key="7">
    <source>
        <dbReference type="ARBA" id="ARBA00023136"/>
    </source>
</evidence>
<dbReference type="InterPro" id="IPR046956">
    <property type="entry name" value="RLP23-like"/>
</dbReference>
<reference evidence="12" key="2">
    <citation type="submission" date="2025-08" db="UniProtKB">
        <authorList>
            <consortium name="RefSeq"/>
        </authorList>
    </citation>
    <scope>IDENTIFICATION</scope>
</reference>
<dbReference type="Pfam" id="PF13855">
    <property type="entry name" value="LRR_8"/>
    <property type="match status" value="1"/>
</dbReference>
<keyword evidence="2" id="KW-0433">Leucine-rich repeat</keyword>
<dbReference type="Gene3D" id="3.80.10.10">
    <property type="entry name" value="Ribonuclease Inhibitor"/>
    <property type="match status" value="3"/>
</dbReference>
<comment type="subcellular location">
    <subcellularLocation>
        <location evidence="1">Membrane</location>
        <topology evidence="1">Single-pass type I membrane protein</topology>
    </subcellularLocation>
</comment>
<evidence type="ECO:0000256" key="6">
    <source>
        <dbReference type="ARBA" id="ARBA00022989"/>
    </source>
</evidence>
<keyword evidence="11" id="KW-1185">Reference proteome</keyword>
<reference evidence="11" key="1">
    <citation type="journal article" date="2012" name="Nat. Commun.">
        <title>The genome of Prunus mume.</title>
        <authorList>
            <person name="Zhang Q."/>
            <person name="Chen W."/>
            <person name="Sun L."/>
            <person name="Zhao F."/>
            <person name="Huang B."/>
            <person name="Yang W."/>
            <person name="Tao Y."/>
            <person name="Wang J."/>
            <person name="Yuan Z."/>
            <person name="Fan G."/>
            <person name="Xing Z."/>
            <person name="Han C."/>
            <person name="Pan H."/>
            <person name="Zhong X."/>
            <person name="Shi W."/>
            <person name="Liang X."/>
            <person name="Du D."/>
            <person name="Sun F."/>
            <person name="Xu Z."/>
            <person name="Hao R."/>
            <person name="Lv T."/>
            <person name="Lv Y."/>
            <person name="Zheng Z."/>
            <person name="Sun M."/>
            <person name="Luo L."/>
            <person name="Cai M."/>
            <person name="Gao Y."/>
            <person name="Wang J."/>
            <person name="Yin Y."/>
            <person name="Xu X."/>
            <person name="Cheng T."/>
            <person name="Wang J."/>
        </authorList>
    </citation>
    <scope>NUCLEOTIDE SEQUENCE [LARGE SCALE GENOMIC DNA]</scope>
</reference>
<evidence type="ECO:0000313" key="11">
    <source>
        <dbReference type="Proteomes" id="UP000694861"/>
    </source>
</evidence>
<evidence type="ECO:0000313" key="12">
    <source>
        <dbReference type="RefSeq" id="XP_008232936.1"/>
    </source>
</evidence>
<sequence length="338" mass="38032">MQALLAFKQGLVDDDNRLLSWGREVQNKDCCQWAGVYCSNHTDHVVKLELEYESLQGTISPKLVELHHLEYLNLGFNNFNGSIPDVFGNMSSLAYLSLSGSRLKGGIPNSFAKLCRLRELHLDGNSLSGQFSDFIDILSKCVQNTLEILDISLNHGIMGSVPDLTNFLSLKYLLLRGNKLSGRIPENIGQMSKLEVIDFGRNSLEGVISEIHFSKLFNLMDLSLSSNSLVLNFSFDWVPPFQLESIMLRSCKMGPFFPKWLQTQKKVLFLDISDNGITDTLPSWLSHGLYSTDISQNQIRGTLGNWKSTFPPQLNVSWNQSEGPIPSMLSEIYLLFDL</sequence>
<gene>
    <name evidence="12" type="primary">LOC103332027</name>
</gene>
<dbReference type="InterPro" id="IPR013210">
    <property type="entry name" value="LRR_N_plant-typ"/>
</dbReference>
<dbReference type="InterPro" id="IPR001611">
    <property type="entry name" value="Leu-rich_rpt"/>
</dbReference>
<dbReference type="InterPro" id="IPR032675">
    <property type="entry name" value="LRR_dom_sf"/>
</dbReference>
<dbReference type="Pfam" id="PF08263">
    <property type="entry name" value="LRRNT_2"/>
    <property type="match status" value="1"/>
</dbReference>
<keyword evidence="5" id="KW-0677">Repeat</keyword>
<dbReference type="RefSeq" id="XP_008232936.1">
    <property type="nucleotide sequence ID" value="XM_008234714.1"/>
</dbReference>
<keyword evidence="7" id="KW-0472">Membrane</keyword>
<evidence type="ECO:0000256" key="9">
    <source>
        <dbReference type="ARBA" id="ARBA00023180"/>
    </source>
</evidence>
<evidence type="ECO:0000256" key="3">
    <source>
        <dbReference type="ARBA" id="ARBA00022692"/>
    </source>
</evidence>
<dbReference type="Pfam" id="PF00560">
    <property type="entry name" value="LRR_1"/>
    <property type="match status" value="2"/>
</dbReference>
<accession>A0ABM0P176</accession>
<proteinExistence type="predicted"/>
<dbReference type="PANTHER" id="PTHR48063">
    <property type="entry name" value="LRR RECEPTOR-LIKE KINASE"/>
    <property type="match status" value="1"/>
</dbReference>
<dbReference type="PANTHER" id="PTHR48063:SF101">
    <property type="entry name" value="LRR RECEPTOR-LIKE SERINE_THREONINE-PROTEIN KINASE FLS2"/>
    <property type="match status" value="1"/>
</dbReference>
<dbReference type="Proteomes" id="UP000694861">
    <property type="component" value="Linkage group LG5"/>
</dbReference>